<dbReference type="InterPro" id="IPR002763">
    <property type="entry name" value="DUF72"/>
</dbReference>
<dbReference type="Pfam" id="PF01904">
    <property type="entry name" value="DUF72"/>
    <property type="match status" value="1"/>
</dbReference>
<protein>
    <submittedName>
        <fullName evidence="1">DUF72 domain-containing protein</fullName>
    </submittedName>
</protein>
<dbReference type="InterPro" id="IPR036520">
    <property type="entry name" value="UPF0759_sf"/>
</dbReference>
<evidence type="ECO:0000313" key="2">
    <source>
        <dbReference type="Proteomes" id="UP000245624"/>
    </source>
</evidence>
<name>A0A317KZA7_9BACI</name>
<dbReference type="Proteomes" id="UP000245624">
    <property type="component" value="Unassembled WGS sequence"/>
</dbReference>
<dbReference type="PANTHER" id="PTHR30348:SF13">
    <property type="entry name" value="UPF0759 PROTEIN YUNF"/>
    <property type="match status" value="1"/>
</dbReference>
<accession>A0A317KZA7</accession>
<organism evidence="1 2">
    <name type="scientific">Gracilibacillus dipsosauri</name>
    <dbReference type="NCBI Taxonomy" id="178340"/>
    <lineage>
        <taxon>Bacteria</taxon>
        <taxon>Bacillati</taxon>
        <taxon>Bacillota</taxon>
        <taxon>Bacilli</taxon>
        <taxon>Bacillales</taxon>
        <taxon>Bacillaceae</taxon>
        <taxon>Gracilibacillus</taxon>
    </lineage>
</organism>
<dbReference type="PANTHER" id="PTHR30348">
    <property type="entry name" value="UNCHARACTERIZED PROTEIN YECE"/>
    <property type="match status" value="1"/>
</dbReference>
<dbReference type="EMBL" id="QGTD01000008">
    <property type="protein sequence ID" value="PWU68683.1"/>
    <property type="molecule type" value="Genomic_DNA"/>
</dbReference>
<dbReference type="RefSeq" id="WP_109984293.1">
    <property type="nucleotide sequence ID" value="NZ_JAJUIE010000002.1"/>
</dbReference>
<sequence length="284" mass="33324">MTILIGLTGWGDHPRLHQNHSNTKDKLITYSSHFPVVEVDSAFYAIQSPSQYENWVTKTPDSFRFVIKAFQSITGHDRKNLTNLEMKQLIQDFKESIKPVVEANKLNALLFQFPPWFSLQSKNINKLRKLREWMGPLPVALEFRNRTWLEERQADTISFLKKEGWIHVICDEPQAGEGSVPLVLETTHSKNALVRFHGRNVHGWNNHGQENWREVRFLYRYNQTELLQWVEYIKQLEKQVETVTLLFNNNSGGDAYDNAKQLIQLLNIEYEGLHPKQMDFFDLL</sequence>
<evidence type="ECO:0000313" key="1">
    <source>
        <dbReference type="EMBL" id="PWU68683.1"/>
    </source>
</evidence>
<dbReference type="AlphaFoldDB" id="A0A317KZA7"/>
<gene>
    <name evidence="1" type="ORF">DLJ74_09650</name>
</gene>
<comment type="caution">
    <text evidence="1">The sequence shown here is derived from an EMBL/GenBank/DDBJ whole genome shotgun (WGS) entry which is preliminary data.</text>
</comment>
<keyword evidence="2" id="KW-1185">Reference proteome</keyword>
<dbReference type="SUPFAM" id="SSF117396">
    <property type="entry name" value="TM1631-like"/>
    <property type="match status" value="1"/>
</dbReference>
<reference evidence="1 2" key="1">
    <citation type="submission" date="2018-05" db="EMBL/GenBank/DDBJ databases">
        <title>Genomic analysis of Gracilibacillus dipsosauri DD1 reveals novel features of a salt-tolerant amylase.</title>
        <authorList>
            <person name="Deutch C.E."/>
            <person name="Yang S."/>
        </authorList>
    </citation>
    <scope>NUCLEOTIDE SEQUENCE [LARGE SCALE GENOMIC DNA]</scope>
    <source>
        <strain evidence="1 2">DD1</strain>
    </source>
</reference>
<dbReference type="Gene3D" id="3.20.20.410">
    <property type="entry name" value="Protein of unknown function UPF0759"/>
    <property type="match status" value="1"/>
</dbReference>
<dbReference type="OrthoDB" id="9780310at2"/>
<proteinExistence type="predicted"/>